<name>A0A087SP57_AUXPR</name>
<dbReference type="RefSeq" id="XP_011400488.1">
    <property type="nucleotide sequence ID" value="XM_011402186.1"/>
</dbReference>
<dbReference type="EMBL" id="KL662148">
    <property type="protein sequence ID" value="KFM27511.1"/>
    <property type="molecule type" value="Genomic_DNA"/>
</dbReference>
<dbReference type="AlphaFoldDB" id="A0A087SP57"/>
<gene>
    <name evidence="2" type="ORF">F751_5367</name>
</gene>
<evidence type="ECO:0000256" key="1">
    <source>
        <dbReference type="SAM" id="MobiDB-lite"/>
    </source>
</evidence>
<dbReference type="GeneID" id="23616758"/>
<protein>
    <submittedName>
        <fullName evidence="2">Uncharacterized protein</fullName>
    </submittedName>
</protein>
<sequence>MSRRGANAPREADCYLKYHWNGAVSSATAMELCLRQLVVPGASARRGLTRPKGGGARGGQSPPLACPSGGTAAPHTLSLPDY</sequence>
<evidence type="ECO:0000313" key="3">
    <source>
        <dbReference type="Proteomes" id="UP000028924"/>
    </source>
</evidence>
<evidence type="ECO:0000313" key="2">
    <source>
        <dbReference type="EMBL" id="KFM27511.1"/>
    </source>
</evidence>
<reference evidence="2 3" key="1">
    <citation type="journal article" date="2014" name="BMC Genomics">
        <title>Oil accumulation mechanisms of the oleaginous microalga Chlorella protothecoides revealed through its genome, transcriptomes, and proteomes.</title>
        <authorList>
            <person name="Gao C."/>
            <person name="Wang Y."/>
            <person name="Shen Y."/>
            <person name="Yan D."/>
            <person name="He X."/>
            <person name="Dai J."/>
            <person name="Wu Q."/>
        </authorList>
    </citation>
    <scope>NUCLEOTIDE SEQUENCE [LARGE SCALE GENOMIC DNA]</scope>
    <source>
        <strain evidence="2 3">0710</strain>
    </source>
</reference>
<accession>A0A087SP57</accession>
<feature type="region of interest" description="Disordered" evidence="1">
    <location>
        <begin position="45"/>
        <end position="82"/>
    </location>
</feature>
<keyword evidence="3" id="KW-1185">Reference proteome</keyword>
<proteinExistence type="predicted"/>
<dbReference type="KEGG" id="apro:F751_5367"/>
<organism evidence="2 3">
    <name type="scientific">Auxenochlorella protothecoides</name>
    <name type="common">Green microalga</name>
    <name type="synonym">Chlorella protothecoides</name>
    <dbReference type="NCBI Taxonomy" id="3075"/>
    <lineage>
        <taxon>Eukaryota</taxon>
        <taxon>Viridiplantae</taxon>
        <taxon>Chlorophyta</taxon>
        <taxon>core chlorophytes</taxon>
        <taxon>Trebouxiophyceae</taxon>
        <taxon>Chlorellales</taxon>
        <taxon>Chlorellaceae</taxon>
        <taxon>Auxenochlorella</taxon>
    </lineage>
</organism>
<dbReference type="Proteomes" id="UP000028924">
    <property type="component" value="Unassembled WGS sequence"/>
</dbReference>